<comment type="caution">
    <text evidence="4">The sequence shown here is derived from an EMBL/GenBank/DDBJ whole genome shotgun (WGS) entry which is preliminary data.</text>
</comment>
<name>A0ABD0JHU7_9CAEN</name>
<dbReference type="Proteomes" id="UP001519460">
    <property type="component" value="Unassembled WGS sequence"/>
</dbReference>
<feature type="domain" description="WIF" evidence="3">
    <location>
        <begin position="16"/>
        <end position="153"/>
    </location>
</feature>
<dbReference type="EMBL" id="JACVVK020000438">
    <property type="protein sequence ID" value="KAK7474404.1"/>
    <property type="molecule type" value="Genomic_DNA"/>
</dbReference>
<gene>
    <name evidence="4" type="ORF">BaRGS_00034358</name>
</gene>
<keyword evidence="5" id="KW-1185">Reference proteome</keyword>
<dbReference type="Pfam" id="PF02019">
    <property type="entry name" value="WIF"/>
    <property type="match status" value="1"/>
</dbReference>
<dbReference type="PROSITE" id="PS50814">
    <property type="entry name" value="WIF"/>
    <property type="match status" value="1"/>
</dbReference>
<evidence type="ECO:0000313" key="4">
    <source>
        <dbReference type="EMBL" id="KAK7474404.1"/>
    </source>
</evidence>
<accession>A0ABD0JHU7</accession>
<evidence type="ECO:0000259" key="3">
    <source>
        <dbReference type="PROSITE" id="PS50814"/>
    </source>
</evidence>
<dbReference type="InterPro" id="IPR003306">
    <property type="entry name" value="WIF"/>
</dbReference>
<keyword evidence="2" id="KW-0325">Glycoprotein</keyword>
<organism evidence="4 5">
    <name type="scientific">Batillaria attramentaria</name>
    <dbReference type="NCBI Taxonomy" id="370345"/>
    <lineage>
        <taxon>Eukaryota</taxon>
        <taxon>Metazoa</taxon>
        <taxon>Spiralia</taxon>
        <taxon>Lophotrochozoa</taxon>
        <taxon>Mollusca</taxon>
        <taxon>Gastropoda</taxon>
        <taxon>Caenogastropoda</taxon>
        <taxon>Sorbeoconcha</taxon>
        <taxon>Cerithioidea</taxon>
        <taxon>Batillariidae</taxon>
        <taxon>Batillaria</taxon>
    </lineage>
</organism>
<dbReference type="AlphaFoldDB" id="A0ABD0JHU7"/>
<evidence type="ECO:0000313" key="5">
    <source>
        <dbReference type="Proteomes" id="UP001519460"/>
    </source>
</evidence>
<evidence type="ECO:0000256" key="2">
    <source>
        <dbReference type="ARBA" id="ARBA00023180"/>
    </source>
</evidence>
<sequence>MSVSLLVLQSGCTCSVSHCLLVGHSSTGIEGELYYVRNGIINNYALSFNLPIRATIDHIYFTWQSLRDNPHMFYTMNFSVSNPRAMRTPEPDISLSGTVPNKLSELELVLHVTLRVVSVPATELELVLHVTLRVVSVPATELELVLHVTLRVVSVPATELELVLHVTLRVVSVPATELELVLHLTLRVVSVPATELELVLHLTLRASVSRPQLELVLHVTLRVVSVPATELELVLHLTLRVVSVPATELELVLHLTLRAVSVPATELELVMWSQADPGTCRTVMIVAFPGDLWLIVLFPNNLHTIYTRPSVILSLSRSTHVTALPANNLARAAYVTLGA</sequence>
<keyword evidence="1" id="KW-0732">Signal</keyword>
<proteinExistence type="predicted"/>
<reference evidence="4 5" key="1">
    <citation type="journal article" date="2023" name="Sci. Data">
        <title>Genome assembly of the Korean intertidal mud-creeper Batillaria attramentaria.</title>
        <authorList>
            <person name="Patra A.K."/>
            <person name="Ho P.T."/>
            <person name="Jun S."/>
            <person name="Lee S.J."/>
            <person name="Kim Y."/>
            <person name="Won Y.J."/>
        </authorList>
    </citation>
    <scope>NUCLEOTIDE SEQUENCE [LARGE SCALE GENOMIC DNA]</scope>
    <source>
        <strain evidence="4">Wonlab-2016</strain>
    </source>
</reference>
<dbReference type="SMART" id="SM00469">
    <property type="entry name" value="WIF"/>
    <property type="match status" value="1"/>
</dbReference>
<dbReference type="InterPro" id="IPR038677">
    <property type="entry name" value="WIF_sf"/>
</dbReference>
<protein>
    <recommendedName>
        <fullName evidence="3">WIF domain-containing protein</fullName>
    </recommendedName>
</protein>
<dbReference type="Gene3D" id="2.60.40.2170">
    <property type="entry name" value="Wnt, WIF domain"/>
    <property type="match status" value="1"/>
</dbReference>
<evidence type="ECO:0000256" key="1">
    <source>
        <dbReference type="ARBA" id="ARBA00022729"/>
    </source>
</evidence>